<dbReference type="AlphaFoldDB" id="A0A195B953"/>
<dbReference type="Proteomes" id="UP000078540">
    <property type="component" value="Unassembled WGS sequence"/>
</dbReference>
<organism evidence="1 2">
    <name type="scientific">Atta colombica</name>
    <dbReference type="NCBI Taxonomy" id="520822"/>
    <lineage>
        <taxon>Eukaryota</taxon>
        <taxon>Metazoa</taxon>
        <taxon>Ecdysozoa</taxon>
        <taxon>Arthropoda</taxon>
        <taxon>Hexapoda</taxon>
        <taxon>Insecta</taxon>
        <taxon>Pterygota</taxon>
        <taxon>Neoptera</taxon>
        <taxon>Endopterygota</taxon>
        <taxon>Hymenoptera</taxon>
        <taxon>Apocrita</taxon>
        <taxon>Aculeata</taxon>
        <taxon>Formicoidea</taxon>
        <taxon>Formicidae</taxon>
        <taxon>Myrmicinae</taxon>
        <taxon>Atta</taxon>
    </lineage>
</organism>
<accession>A0A195B953</accession>
<evidence type="ECO:0000313" key="2">
    <source>
        <dbReference type="Proteomes" id="UP000078540"/>
    </source>
</evidence>
<reference evidence="1 2" key="1">
    <citation type="submission" date="2015-09" db="EMBL/GenBank/DDBJ databases">
        <title>Atta colombica WGS genome.</title>
        <authorList>
            <person name="Nygaard S."/>
            <person name="Hu H."/>
            <person name="Boomsma J."/>
            <person name="Zhang G."/>
        </authorList>
    </citation>
    <scope>NUCLEOTIDE SEQUENCE [LARGE SCALE GENOMIC DNA]</scope>
    <source>
        <strain evidence="1">Treedump-2</strain>
        <tissue evidence="1">Whole body</tissue>
    </source>
</reference>
<gene>
    <name evidence="1" type="ORF">ALC53_08763</name>
</gene>
<proteinExistence type="predicted"/>
<keyword evidence="2" id="KW-1185">Reference proteome</keyword>
<protein>
    <submittedName>
        <fullName evidence="1">Uncharacterized protein</fullName>
    </submittedName>
</protein>
<dbReference type="EMBL" id="KQ976556">
    <property type="protein sequence ID" value="KYM80762.1"/>
    <property type="molecule type" value="Genomic_DNA"/>
</dbReference>
<name>A0A195B953_9HYME</name>
<sequence length="248" mass="28749">MLRRIQKDEHDECGIKSKRPISQEILLRPSGSKRVGIASLRHASKVLLLKGLARISCISAFPHQNRDSAVSEDREHCEEKELCYVHRLVFLQSVYVKIKEREWINSTLFVFEHDGNLWRGVRPMPTLSRSRWLQHDAEIRPRQIFRGGGKKKKGKDGETSGRIAVREDEEWNHYEIRDTRSDNCYDNAAMSICSRGDERTPLTFDDCAQQTMANWEQVALENASICWMSRIDGRTCRKRSVYASSYCS</sequence>
<evidence type="ECO:0000313" key="1">
    <source>
        <dbReference type="EMBL" id="KYM80762.1"/>
    </source>
</evidence>